<dbReference type="EMBL" id="MU275935">
    <property type="protein sequence ID" value="KAI0046064.1"/>
    <property type="molecule type" value="Genomic_DNA"/>
</dbReference>
<gene>
    <name evidence="1" type="ORF">FA95DRAFT_1680043</name>
</gene>
<reference evidence="1" key="2">
    <citation type="journal article" date="2022" name="New Phytol.">
        <title>Evolutionary transition to the ectomycorrhizal habit in the genomes of a hyperdiverse lineage of mushroom-forming fungi.</title>
        <authorList>
            <person name="Looney B."/>
            <person name="Miyauchi S."/>
            <person name="Morin E."/>
            <person name="Drula E."/>
            <person name="Courty P.E."/>
            <person name="Kohler A."/>
            <person name="Kuo A."/>
            <person name="LaButti K."/>
            <person name="Pangilinan J."/>
            <person name="Lipzen A."/>
            <person name="Riley R."/>
            <person name="Andreopoulos W."/>
            <person name="He G."/>
            <person name="Johnson J."/>
            <person name="Nolan M."/>
            <person name="Tritt A."/>
            <person name="Barry K.W."/>
            <person name="Grigoriev I.V."/>
            <person name="Nagy L.G."/>
            <person name="Hibbett D."/>
            <person name="Henrissat B."/>
            <person name="Matheny P.B."/>
            <person name="Labbe J."/>
            <person name="Martin F.M."/>
        </authorList>
    </citation>
    <scope>NUCLEOTIDE SEQUENCE</scope>
    <source>
        <strain evidence="1">FP105234-sp</strain>
    </source>
</reference>
<accession>A0ACB8RPX9</accession>
<keyword evidence="2" id="KW-1185">Reference proteome</keyword>
<protein>
    <submittedName>
        <fullName evidence="1">Uncharacterized protein</fullName>
    </submittedName>
</protein>
<reference evidence="1" key="1">
    <citation type="submission" date="2021-02" db="EMBL/GenBank/DDBJ databases">
        <authorList>
            <consortium name="DOE Joint Genome Institute"/>
            <person name="Ahrendt S."/>
            <person name="Looney B.P."/>
            <person name="Miyauchi S."/>
            <person name="Morin E."/>
            <person name="Drula E."/>
            <person name="Courty P.E."/>
            <person name="Chicoki N."/>
            <person name="Fauchery L."/>
            <person name="Kohler A."/>
            <person name="Kuo A."/>
            <person name="Labutti K."/>
            <person name="Pangilinan J."/>
            <person name="Lipzen A."/>
            <person name="Riley R."/>
            <person name="Andreopoulos W."/>
            <person name="He G."/>
            <person name="Johnson J."/>
            <person name="Barry K.W."/>
            <person name="Grigoriev I.V."/>
            <person name="Nagy L."/>
            <person name="Hibbett D."/>
            <person name="Henrissat B."/>
            <person name="Matheny P.B."/>
            <person name="Labbe J."/>
            <person name="Martin F."/>
        </authorList>
    </citation>
    <scope>NUCLEOTIDE SEQUENCE</scope>
    <source>
        <strain evidence="1">FP105234-sp</strain>
    </source>
</reference>
<organism evidence="1 2">
    <name type="scientific">Auriscalpium vulgare</name>
    <dbReference type="NCBI Taxonomy" id="40419"/>
    <lineage>
        <taxon>Eukaryota</taxon>
        <taxon>Fungi</taxon>
        <taxon>Dikarya</taxon>
        <taxon>Basidiomycota</taxon>
        <taxon>Agaricomycotina</taxon>
        <taxon>Agaricomycetes</taxon>
        <taxon>Russulales</taxon>
        <taxon>Auriscalpiaceae</taxon>
        <taxon>Auriscalpium</taxon>
    </lineage>
</organism>
<evidence type="ECO:0000313" key="2">
    <source>
        <dbReference type="Proteomes" id="UP000814033"/>
    </source>
</evidence>
<name>A0ACB8RPX9_9AGAM</name>
<comment type="caution">
    <text evidence="1">The sequence shown here is derived from an EMBL/GenBank/DDBJ whole genome shotgun (WGS) entry which is preliminary data.</text>
</comment>
<proteinExistence type="predicted"/>
<evidence type="ECO:0000313" key="1">
    <source>
        <dbReference type="EMBL" id="KAI0046064.1"/>
    </source>
</evidence>
<dbReference type="Proteomes" id="UP000814033">
    <property type="component" value="Unassembled WGS sequence"/>
</dbReference>
<sequence>MAAKNVARNDPHGPGYTTLVFSRDGAYCYTGGNDDSVRIWDVAKGEHEEPANAIEALGGITSLACSSDSWFSGSEDAIVRQYQSGSHELSGQLFDAASIKVRSIAIDPAGKRIAVASDDKVISVIDIEDTLNVTTLHGHSAGVRRVTWDPSGSFLTSSGADGKLVVWDLTQQEPREVKAISGMIPVVKDEDSEEFSYDCSAVWHPTGQYFVVATNTHEIISVSRETWTKSSSFTDDASTGAITALALSINGVYLASSNGHSVHIWSTQTRRLLYKHDKASDDVITQLSFSPTTNLLAWTDSTGAFYRWYDPIPASAPSPVKSTTAATTKPIRRQATPNLFDDDVDVRGGKAGEDNNAAAFNEYDNDDWILDDVGGGLEDQPEEENRAVGFVKEMVSVTKAQPPFQPGSTPMEHKKRYLAYNMIGVIEVTDQDTHHIVNVEFHDRSARKAYHFTDHFKYDLASLGERGALYACQPENDHPARVTYKPYGNWATQGEWTYDLDAGVKVLGIAAGGPPPTKSLRMLSDGDMQGNGNVVVATSDNELTFLSGTGIERCSVALDGDFVSMVAGPEWVFVVHRDGATTMDGSQNLTGTLYDFEDLTVLQDRKLPVRKGLTLRWIGISEEGAPAVYDSAGVMYLMPRFRIPLRGTWVRILDTNKLERKQGKDESYWPVGLSGDTFMCLILKGRQEHPGFPRPLIQELGLRLPFRRTDPKEGPLEEHIARESMHLAISHDALGDDLSTDDILKRELALDKELIQLIQHACKSDKLPRALDLTRMLHHTASFEMAAKVAGFYHLVGLQEKMLALKEDREDSDRLVGGRDKRRRWARDYEPLGPPRLPPADVASSRAKAFQDFGPPPAVYRPGLARATPAPAPPREPEHAVEDSFTPSPEGKRKRADEDVAFRDSTTADGAKRRAVGESSSANFAVPLAKQKTNPFAKKSAVDNSRNPFARGAENNKSLHKSESFFDKVDAAETGKLKSASKAAGKKDTSKQTTLFGLPMGAPPDKPEKRGRKKRESQASGGKSTTPTPAPAEGAGETQIDSQAAAMDVDFPTSQAPTVVNGETQDSQQTVLDSQVEDETQLEEREASAEPIEWPASPTMQTESLAPEIVAS</sequence>